<feature type="region of interest" description="Disordered" evidence="1">
    <location>
        <begin position="81"/>
        <end position="129"/>
    </location>
</feature>
<keyword evidence="2" id="KW-0472">Membrane</keyword>
<keyword evidence="2" id="KW-0812">Transmembrane</keyword>
<reference evidence="3" key="2">
    <citation type="journal article" date="2023" name="Int. J. Mol. Sci.">
        <title>De Novo Assembly and Annotation of 11 Diverse Shrub Willow (Salix) Genomes Reveals Novel Gene Organization in Sex-Linked Regions.</title>
        <authorList>
            <person name="Hyden B."/>
            <person name="Feng K."/>
            <person name="Yates T.B."/>
            <person name="Jawdy S."/>
            <person name="Cereghino C."/>
            <person name="Smart L.B."/>
            <person name="Muchero W."/>
        </authorList>
    </citation>
    <scope>NUCLEOTIDE SEQUENCE</scope>
    <source>
        <tissue evidence="3">Shoot tip</tissue>
    </source>
</reference>
<keyword evidence="4" id="KW-1185">Reference proteome</keyword>
<feature type="compositionally biased region" description="Polar residues" evidence="1">
    <location>
        <begin position="81"/>
        <end position="105"/>
    </location>
</feature>
<reference evidence="3" key="1">
    <citation type="submission" date="2022-10" db="EMBL/GenBank/DDBJ databases">
        <authorList>
            <person name="Hyden B.L."/>
            <person name="Feng K."/>
            <person name="Yates T."/>
            <person name="Jawdy S."/>
            <person name="Smart L.B."/>
            <person name="Muchero W."/>
        </authorList>
    </citation>
    <scope>NUCLEOTIDE SEQUENCE</scope>
    <source>
        <tissue evidence="3">Shoot tip</tissue>
    </source>
</reference>
<dbReference type="EMBL" id="JAPFFI010000008">
    <property type="protein sequence ID" value="KAJ6385119.1"/>
    <property type="molecule type" value="Genomic_DNA"/>
</dbReference>
<evidence type="ECO:0000313" key="4">
    <source>
        <dbReference type="Proteomes" id="UP001141253"/>
    </source>
</evidence>
<comment type="caution">
    <text evidence="3">The sequence shown here is derived from an EMBL/GenBank/DDBJ whole genome shotgun (WGS) entry which is preliminary data.</text>
</comment>
<organism evidence="3 4">
    <name type="scientific">Salix suchowensis</name>
    <dbReference type="NCBI Taxonomy" id="1278906"/>
    <lineage>
        <taxon>Eukaryota</taxon>
        <taxon>Viridiplantae</taxon>
        <taxon>Streptophyta</taxon>
        <taxon>Embryophyta</taxon>
        <taxon>Tracheophyta</taxon>
        <taxon>Spermatophyta</taxon>
        <taxon>Magnoliopsida</taxon>
        <taxon>eudicotyledons</taxon>
        <taxon>Gunneridae</taxon>
        <taxon>Pentapetalae</taxon>
        <taxon>rosids</taxon>
        <taxon>fabids</taxon>
        <taxon>Malpighiales</taxon>
        <taxon>Salicaceae</taxon>
        <taxon>Saliceae</taxon>
        <taxon>Salix</taxon>
    </lineage>
</organism>
<keyword evidence="2" id="KW-1133">Transmembrane helix</keyword>
<protein>
    <submittedName>
        <fullName evidence="3">Uncharacterized protein</fullName>
    </submittedName>
</protein>
<dbReference type="SUPFAM" id="SSF56399">
    <property type="entry name" value="ADP-ribosylation"/>
    <property type="match status" value="1"/>
</dbReference>
<sequence>MAPNIGSVFNKFLSLFVLLLHLGCFIFTSKLNDHHPNRPPPIKKRKKVSPLAPISSSPSRLKPHKALSSSWSYLKSIFSSKPSKTQTKSGTQTLTSARSSQQSIVTMIPPETHLSELPPRKNSSTGSCEESDIAADHHFFPLRNDIFPCTACGKNIVHIIFKTGWSCKEKSPEIHRILKIHNSPKILSRFEEYREFVKAKAARNSKRRDERCIADGNELLRFYCSTFMCDLGLNDQDSSICNQQYCSVCGVIKSGFSPKMDGISTLSTSWRAHTAIPEEIEEEFKFMNVKRAMLVCRVVAGRVGCELDEDVDKQDGGADSVLGRGGSGVHTRLDEQELLVFNPRAVLPCFVIVYTV</sequence>
<evidence type="ECO:0000313" key="3">
    <source>
        <dbReference type="EMBL" id="KAJ6385119.1"/>
    </source>
</evidence>
<accession>A0ABQ9BJB0</accession>
<feature type="transmembrane region" description="Helical" evidence="2">
    <location>
        <begin position="12"/>
        <end position="31"/>
    </location>
</feature>
<evidence type="ECO:0000256" key="2">
    <source>
        <dbReference type="SAM" id="Phobius"/>
    </source>
</evidence>
<feature type="region of interest" description="Disordered" evidence="1">
    <location>
        <begin position="35"/>
        <end position="64"/>
    </location>
</feature>
<dbReference type="PANTHER" id="PTHR31681">
    <property type="entry name" value="C2H2-LIKE ZINC FINGER PROTEIN"/>
    <property type="match status" value="1"/>
</dbReference>
<evidence type="ECO:0000256" key="1">
    <source>
        <dbReference type="SAM" id="MobiDB-lite"/>
    </source>
</evidence>
<gene>
    <name evidence="3" type="ORF">OIU77_028340</name>
</gene>
<dbReference type="PANTHER" id="PTHR31681:SF4">
    <property type="entry name" value="C2H2-LIKE ZINC FINGER PROTEIN"/>
    <property type="match status" value="1"/>
</dbReference>
<name>A0ABQ9BJB0_9ROSI</name>
<dbReference type="Gene3D" id="3.90.228.10">
    <property type="match status" value="1"/>
</dbReference>
<proteinExistence type="predicted"/>
<dbReference type="Proteomes" id="UP001141253">
    <property type="component" value="Chromosome 9"/>
</dbReference>